<dbReference type="Gene3D" id="1.20.1640.10">
    <property type="entry name" value="Multidrug efflux transporter AcrB transmembrane domain"/>
    <property type="match status" value="2"/>
</dbReference>
<keyword evidence="3" id="KW-1185">Reference proteome</keyword>
<dbReference type="RefSeq" id="WP_279243490.1">
    <property type="nucleotide sequence ID" value="NZ_SHNN01000001.1"/>
</dbReference>
<keyword evidence="1" id="KW-0812">Transmembrane</keyword>
<evidence type="ECO:0000313" key="2">
    <source>
        <dbReference type="EMBL" id="MCX2979489.1"/>
    </source>
</evidence>
<organism evidence="2 3">
    <name type="scientific">Candidatus Litorirhabdus singularis</name>
    <dbReference type="NCBI Taxonomy" id="2518993"/>
    <lineage>
        <taxon>Bacteria</taxon>
        <taxon>Pseudomonadati</taxon>
        <taxon>Pseudomonadota</taxon>
        <taxon>Gammaproteobacteria</taxon>
        <taxon>Cellvibrionales</taxon>
        <taxon>Halieaceae</taxon>
        <taxon>Candidatus Litorirhabdus</taxon>
    </lineage>
</organism>
<comment type="caution">
    <text evidence="2">The sequence shown here is derived from an EMBL/GenBank/DDBJ whole genome shotgun (WGS) entry which is preliminary data.</text>
</comment>
<feature type="transmembrane region" description="Helical" evidence="1">
    <location>
        <begin position="427"/>
        <end position="447"/>
    </location>
</feature>
<accession>A0ABT3TBU4</accession>
<feature type="transmembrane region" description="Helical" evidence="1">
    <location>
        <begin position="12"/>
        <end position="33"/>
    </location>
</feature>
<dbReference type="PANTHER" id="PTHR32063">
    <property type="match status" value="1"/>
</dbReference>
<dbReference type="SUPFAM" id="SSF82714">
    <property type="entry name" value="Multidrug efflux transporter AcrB TolC docking domain, DN and DC subdomains"/>
    <property type="match status" value="2"/>
</dbReference>
<dbReference type="SUPFAM" id="SSF82693">
    <property type="entry name" value="Multidrug efflux transporter AcrB pore domain, PN1, PN2, PC1 and PC2 subdomains"/>
    <property type="match status" value="2"/>
</dbReference>
<reference evidence="2" key="1">
    <citation type="submission" date="2019-02" db="EMBL/GenBank/DDBJ databases">
        <authorList>
            <person name="Li S.-H."/>
        </authorList>
    </citation>
    <scope>NUCLEOTIDE SEQUENCE</scope>
    <source>
        <strain evidence="2">IMCC14734</strain>
    </source>
</reference>
<dbReference type="InterPro" id="IPR027463">
    <property type="entry name" value="AcrB_DN_DC_subdom"/>
</dbReference>
<protein>
    <submittedName>
        <fullName evidence="2">Efflux RND transporter permease subunit</fullName>
    </submittedName>
</protein>
<evidence type="ECO:0000313" key="3">
    <source>
        <dbReference type="Proteomes" id="UP001143362"/>
    </source>
</evidence>
<gene>
    <name evidence="2" type="ORF">EYC98_01290</name>
</gene>
<dbReference type="PANTHER" id="PTHR32063:SF33">
    <property type="entry name" value="RND SUPERFAMILY EFFLUX PUMP PERMEASE COMPONENT"/>
    <property type="match status" value="1"/>
</dbReference>
<dbReference type="Pfam" id="PF00873">
    <property type="entry name" value="ACR_tran"/>
    <property type="match status" value="1"/>
</dbReference>
<keyword evidence="1" id="KW-1133">Transmembrane helix</keyword>
<feature type="transmembrane region" description="Helical" evidence="1">
    <location>
        <begin position="459"/>
        <end position="482"/>
    </location>
</feature>
<evidence type="ECO:0000256" key="1">
    <source>
        <dbReference type="SAM" id="Phobius"/>
    </source>
</evidence>
<feature type="transmembrane region" description="Helical" evidence="1">
    <location>
        <begin position="530"/>
        <end position="550"/>
    </location>
</feature>
<feature type="transmembrane region" description="Helical" evidence="1">
    <location>
        <begin position="862"/>
        <end position="881"/>
    </location>
</feature>
<feature type="transmembrane region" description="Helical" evidence="1">
    <location>
        <begin position="385"/>
        <end position="407"/>
    </location>
</feature>
<dbReference type="EMBL" id="SHNN01000001">
    <property type="protein sequence ID" value="MCX2979489.1"/>
    <property type="molecule type" value="Genomic_DNA"/>
</dbReference>
<feature type="transmembrane region" description="Helical" evidence="1">
    <location>
        <begin position="331"/>
        <end position="349"/>
    </location>
</feature>
<sequence length="1034" mass="114201">MRGIIAWFVRNPIAANLLMVLILIGGLTGVPALDKQYFPDFQMDVVTVTLPYPGAGPREVEEQICIRIEEAVHDLNGVKEIRSSASQGSGSVWIEAESGYDMGRLTADIKTRVDSITTFPAEAERPIVAQLAHRHEMMTITLAGDIGEANLKSLGEELRDDLATRPDVSVVELLTPRPYEVAVEVSELTLRRYGLRFEDVVQAIRGSSLNLPAGSIKSQGGDIQVQTRGQAYAQSDFEDIVIVGKRDGTRILLSDVATVIDGFADVDLRNRFNDKPSLDLEVFVTSSPNVLKTDHSVRQWLEDVERRLPPGVELQMWRNQTDPFRYRVETLLTNGLGGLALVFLVLLVFLRPLLALWVCVGISVAFLGCLWLLQYASVSLNMVSLFSFILILGIVVDDAIIVGESIYAHQSRGDGGDIGAVNGAVGVMKPVMFAVISTMIFFVPMYFFPGDMANIAGDIPTVVILALTFSLIECLLILPAHLAHMPPVKPPRNVLLARLELLRERCADSLPAFAAKVYRPFLARCLNANLLTLSVFFMGLVLSLAIYAGGWMQAGFFPSMTSDWVYAKIELEEGGPFQETLTVMDQVEAAAIRLRESLNSDPDAEVPGHVVGHINARSEDNRVRVLLEVNNVGVDAAAVAELWRDEIGELPTVKDFKLDYTFNEVGKPIVLVVAASELTVLEQAGDLLQAELESYPGVFNVANTMQSPRQEIELGLKPAAENLGITLADLALQVRRAFHGAEAQRIPRAKEDVKVMVRYPEQERVATENLRQMRIRTPDGREVPFDVVAQVRYVPGYQTIERLQRKRTMEVSAEVAPGTSAPREIVDTILRERLPEWRSLYPDLTMELDGELQEEQEFSVAFFKYMLMAMLIIYGLMAIPFRSYWQPLLILTAVPFGIMGAILGHMLLDERVSMMSLLGVLACSGVVVNDNLVLIDRVNQLRATGHSVLDSLLQGAQDRFRPIILTSLTTFIGLLPMMLEDSPQAAFLQPMIISLAFGVLLATGVTLVLVPALYLFGEKVQQRLRGEAGHKAEA</sequence>
<dbReference type="InterPro" id="IPR001036">
    <property type="entry name" value="Acrflvin-R"/>
</dbReference>
<feature type="transmembrane region" description="Helical" evidence="1">
    <location>
        <begin position="887"/>
        <end position="908"/>
    </location>
</feature>
<dbReference type="Gene3D" id="3.30.70.1440">
    <property type="entry name" value="Multidrug efflux transporter AcrB pore domain"/>
    <property type="match status" value="1"/>
</dbReference>
<proteinExistence type="predicted"/>
<feature type="transmembrane region" description="Helical" evidence="1">
    <location>
        <begin position="991"/>
        <end position="1016"/>
    </location>
</feature>
<dbReference type="Proteomes" id="UP001143362">
    <property type="component" value="Unassembled WGS sequence"/>
</dbReference>
<dbReference type="SUPFAM" id="SSF82866">
    <property type="entry name" value="Multidrug efflux transporter AcrB transmembrane domain"/>
    <property type="match status" value="2"/>
</dbReference>
<dbReference type="Gene3D" id="3.30.70.1320">
    <property type="entry name" value="Multidrug efflux transporter AcrB pore domain like"/>
    <property type="match status" value="1"/>
</dbReference>
<feature type="transmembrane region" description="Helical" evidence="1">
    <location>
        <begin position="960"/>
        <end position="979"/>
    </location>
</feature>
<feature type="transmembrane region" description="Helical" evidence="1">
    <location>
        <begin position="355"/>
        <end position="373"/>
    </location>
</feature>
<dbReference type="Gene3D" id="3.30.70.1430">
    <property type="entry name" value="Multidrug efflux transporter AcrB pore domain"/>
    <property type="match status" value="2"/>
</dbReference>
<dbReference type="Gene3D" id="3.30.2090.10">
    <property type="entry name" value="Multidrug efflux transporter AcrB TolC docking domain, DN and DC subdomains"/>
    <property type="match status" value="2"/>
</dbReference>
<dbReference type="PRINTS" id="PR00702">
    <property type="entry name" value="ACRIFLAVINRP"/>
</dbReference>
<keyword evidence="1" id="KW-0472">Membrane</keyword>
<name>A0ABT3TBU4_9GAMM</name>